<evidence type="ECO:0000313" key="9">
    <source>
        <dbReference type="EMBL" id="NHZ67269.1"/>
    </source>
</evidence>
<comment type="subcellular location">
    <subcellularLocation>
        <location evidence="1">Membrane</location>
        <topology evidence="1">Multi-pass membrane protein</topology>
    </subcellularLocation>
</comment>
<dbReference type="Gene3D" id="1.20.1530.20">
    <property type="match status" value="1"/>
</dbReference>
<feature type="non-terminal residue" evidence="9">
    <location>
        <position position="1"/>
    </location>
</feature>
<feature type="transmembrane region" description="Helical" evidence="7">
    <location>
        <begin position="61"/>
        <end position="81"/>
    </location>
</feature>
<proteinExistence type="inferred from homology"/>
<dbReference type="Pfam" id="PF00999">
    <property type="entry name" value="Na_H_Exchanger"/>
    <property type="match status" value="1"/>
</dbReference>
<keyword evidence="4 7" id="KW-0812">Transmembrane</keyword>
<dbReference type="RefSeq" id="WP_187364439.1">
    <property type="nucleotide sequence ID" value="NZ_WHJF01000484.1"/>
</dbReference>
<organism evidence="9 10">
    <name type="scientific">Massilia genomosp. 1</name>
    <dbReference type="NCBI Taxonomy" id="2609280"/>
    <lineage>
        <taxon>Bacteria</taxon>
        <taxon>Pseudomonadati</taxon>
        <taxon>Pseudomonadota</taxon>
        <taxon>Betaproteobacteria</taxon>
        <taxon>Burkholderiales</taxon>
        <taxon>Oxalobacteraceae</taxon>
        <taxon>Telluria group</taxon>
        <taxon>Massilia</taxon>
    </lineage>
</organism>
<dbReference type="InterPro" id="IPR038770">
    <property type="entry name" value="Na+/solute_symporter_sf"/>
</dbReference>
<comment type="caution">
    <text evidence="9">The sequence shown here is derived from an EMBL/GenBank/DDBJ whole genome shotgun (WGS) entry which is preliminary data.</text>
</comment>
<dbReference type="InterPro" id="IPR006153">
    <property type="entry name" value="Cation/H_exchanger_TM"/>
</dbReference>
<keyword evidence="6 7" id="KW-0472">Membrane</keyword>
<comment type="similarity">
    <text evidence="2">Belongs to the monovalent cation:proton antiporter 2 (CPA2) transporter (TC 2.A.37) family.</text>
</comment>
<sequence length="105" mass="10872">DAFSVLFFVSVGMLADPMVLVESPLRVLAVVGVIMFGKSLVAFALVIALRYPLNTALTVSASLAQIGEFSFILAALGMALGLLPKEGQSLLLAGAIISIALNPLL</sequence>
<feature type="non-terminal residue" evidence="9">
    <location>
        <position position="105"/>
    </location>
</feature>
<evidence type="ECO:0000256" key="3">
    <source>
        <dbReference type="ARBA" id="ARBA00022448"/>
    </source>
</evidence>
<dbReference type="EMBL" id="WHJF01000484">
    <property type="protein sequence ID" value="NHZ67269.1"/>
    <property type="molecule type" value="Genomic_DNA"/>
</dbReference>
<dbReference type="Proteomes" id="UP000610594">
    <property type="component" value="Unassembled WGS sequence"/>
</dbReference>
<reference evidence="9 10" key="1">
    <citation type="submission" date="2019-10" db="EMBL/GenBank/DDBJ databases">
        <title>Taxonomy of Antarctic Massilia spp.: description of Massilia rubra sp. nov., Massilia aquatica sp. nov., Massilia mucilaginosa sp. nov., Massilia frigida sp. nov. isolated from streams, lakes and regoliths.</title>
        <authorList>
            <person name="Holochova P."/>
            <person name="Sedlacek I."/>
            <person name="Kralova S."/>
            <person name="Maslanova I."/>
            <person name="Busse H.-J."/>
            <person name="Stankova E."/>
            <person name="Vrbovska V."/>
            <person name="Kovarovic V."/>
            <person name="Bartak M."/>
            <person name="Svec P."/>
            <person name="Pantucek R."/>
        </authorList>
    </citation>
    <scope>NUCLEOTIDE SEQUENCE [LARGE SCALE GENOMIC DNA]</scope>
    <source>
        <strain evidence="9 10">CCM 8694</strain>
    </source>
</reference>
<evidence type="ECO:0000256" key="6">
    <source>
        <dbReference type="ARBA" id="ARBA00023136"/>
    </source>
</evidence>
<evidence type="ECO:0000256" key="5">
    <source>
        <dbReference type="ARBA" id="ARBA00022989"/>
    </source>
</evidence>
<feature type="domain" description="Cation/H+ exchanger transmembrane" evidence="8">
    <location>
        <begin position="2"/>
        <end position="103"/>
    </location>
</feature>
<name>A0ABX0NAQ9_9BURK</name>
<feature type="transmembrane region" description="Helical" evidence="7">
    <location>
        <begin position="25"/>
        <end position="49"/>
    </location>
</feature>
<dbReference type="PANTHER" id="PTHR42751:SF1">
    <property type="entry name" value="CATION_PROTON ANTIPORTER YBAL-RELATED"/>
    <property type="match status" value="1"/>
</dbReference>
<keyword evidence="5 7" id="KW-1133">Transmembrane helix</keyword>
<evidence type="ECO:0000256" key="2">
    <source>
        <dbReference type="ARBA" id="ARBA00005551"/>
    </source>
</evidence>
<keyword evidence="3" id="KW-0813">Transport</keyword>
<accession>A0ABX0NAQ9</accession>
<gene>
    <name evidence="9" type="ORF">F1735_34405</name>
</gene>
<protein>
    <submittedName>
        <fullName evidence="9">Sodium:proton antiporter</fullName>
    </submittedName>
</protein>
<evidence type="ECO:0000256" key="1">
    <source>
        <dbReference type="ARBA" id="ARBA00004141"/>
    </source>
</evidence>
<evidence type="ECO:0000256" key="7">
    <source>
        <dbReference type="SAM" id="Phobius"/>
    </source>
</evidence>
<keyword evidence="10" id="KW-1185">Reference proteome</keyword>
<evidence type="ECO:0000313" key="10">
    <source>
        <dbReference type="Proteomes" id="UP000610594"/>
    </source>
</evidence>
<dbReference type="PANTHER" id="PTHR42751">
    <property type="entry name" value="SODIUM/HYDROGEN EXCHANGER FAMILY/TRKA DOMAIN PROTEIN"/>
    <property type="match status" value="1"/>
</dbReference>
<evidence type="ECO:0000256" key="4">
    <source>
        <dbReference type="ARBA" id="ARBA00022692"/>
    </source>
</evidence>
<evidence type="ECO:0000259" key="8">
    <source>
        <dbReference type="Pfam" id="PF00999"/>
    </source>
</evidence>